<dbReference type="Pfam" id="PF03004">
    <property type="entry name" value="Transposase_24"/>
    <property type="match status" value="1"/>
</dbReference>
<proteinExistence type="predicted"/>
<evidence type="ECO:0000313" key="2">
    <source>
        <dbReference type="EMBL" id="KAJ9135220.1"/>
    </source>
</evidence>
<feature type="compositionally biased region" description="Low complexity" evidence="1">
    <location>
        <begin position="87"/>
        <end position="99"/>
    </location>
</feature>
<dbReference type="InterPro" id="IPR004252">
    <property type="entry name" value="Probable_transposase_24"/>
</dbReference>
<name>A0ABQ9KD99_HEVBR</name>
<reference evidence="2 3" key="1">
    <citation type="journal article" date="2023" name="Plant Biotechnol. J.">
        <title>Chromosome-level wild Hevea brasiliensis genome provides new tools for genomic-assisted breeding and valuable loci to elevate rubber yield.</title>
        <authorList>
            <person name="Cheng H."/>
            <person name="Song X."/>
            <person name="Hu Y."/>
            <person name="Wu T."/>
            <person name="Yang Q."/>
            <person name="An Z."/>
            <person name="Feng S."/>
            <person name="Deng Z."/>
            <person name="Wu W."/>
            <person name="Zeng X."/>
            <person name="Tu M."/>
            <person name="Wang X."/>
            <person name="Huang H."/>
        </authorList>
    </citation>
    <scope>NUCLEOTIDE SEQUENCE [LARGE SCALE GENOMIC DNA]</scope>
    <source>
        <strain evidence="2">MT/VB/25A 57/8</strain>
    </source>
</reference>
<sequence>MYNIRKGKSKAIVPDSIMQKWKEAWSNPEFKAKSHQFTANHYSEIGRVEAGISRHTGGSVSHATHADRMKKNKVSGIGSQASIFYPSSSHGSSYTASHHTQSEAMEQEI</sequence>
<evidence type="ECO:0000256" key="1">
    <source>
        <dbReference type="SAM" id="MobiDB-lite"/>
    </source>
</evidence>
<accession>A0ABQ9KD99</accession>
<feature type="region of interest" description="Disordered" evidence="1">
    <location>
        <begin position="86"/>
        <end position="109"/>
    </location>
</feature>
<organism evidence="2 3">
    <name type="scientific">Hevea brasiliensis</name>
    <name type="common">Para rubber tree</name>
    <name type="synonym">Siphonia brasiliensis</name>
    <dbReference type="NCBI Taxonomy" id="3981"/>
    <lineage>
        <taxon>Eukaryota</taxon>
        <taxon>Viridiplantae</taxon>
        <taxon>Streptophyta</taxon>
        <taxon>Embryophyta</taxon>
        <taxon>Tracheophyta</taxon>
        <taxon>Spermatophyta</taxon>
        <taxon>Magnoliopsida</taxon>
        <taxon>eudicotyledons</taxon>
        <taxon>Gunneridae</taxon>
        <taxon>Pentapetalae</taxon>
        <taxon>rosids</taxon>
        <taxon>fabids</taxon>
        <taxon>Malpighiales</taxon>
        <taxon>Euphorbiaceae</taxon>
        <taxon>Crotonoideae</taxon>
        <taxon>Micrandreae</taxon>
        <taxon>Hevea</taxon>
    </lineage>
</organism>
<evidence type="ECO:0000313" key="3">
    <source>
        <dbReference type="Proteomes" id="UP001174677"/>
    </source>
</evidence>
<dbReference type="Proteomes" id="UP001174677">
    <property type="component" value="Chromosome 18"/>
</dbReference>
<gene>
    <name evidence="2" type="ORF">P3X46_032428</name>
</gene>
<protein>
    <submittedName>
        <fullName evidence="2">Uncharacterized protein</fullName>
    </submittedName>
</protein>
<dbReference type="EMBL" id="JARPOI010000018">
    <property type="protein sequence ID" value="KAJ9135220.1"/>
    <property type="molecule type" value="Genomic_DNA"/>
</dbReference>
<keyword evidence="3" id="KW-1185">Reference proteome</keyword>
<comment type="caution">
    <text evidence="2">The sequence shown here is derived from an EMBL/GenBank/DDBJ whole genome shotgun (WGS) entry which is preliminary data.</text>
</comment>